<dbReference type="InterPro" id="IPR004897">
    <property type="entry name" value="P/V_Pprotein_paramyxoviral"/>
</dbReference>
<dbReference type="Gene3D" id="6.10.250.2490">
    <property type="match status" value="1"/>
</dbReference>
<evidence type="ECO:0000259" key="7">
    <source>
        <dbReference type="Pfam" id="PF13825"/>
    </source>
</evidence>
<dbReference type="Proteomes" id="UP000297036">
    <property type="component" value="Segment"/>
</dbReference>
<reference evidence="9" key="1">
    <citation type="submission" date="2017-11" db="EMBL/GenBank/DDBJ databases">
        <title>Discovery of three new Paramyxovirus species in rodents: expansion of the proposed genus 'Jeilong virus'.</title>
        <authorList>
            <person name="Vanmechelen B."/>
            <person name="Bletsa M."/>
            <person name="Vrancken B."/>
            <person name="Gryseels S."/>
            <person name="Leirs H."/>
            <person name="Gouy de Bellocq J."/>
            <person name="Lemey P."/>
            <person name="Maes P."/>
        </authorList>
    </citation>
    <scope>NUCLEOTIDE SEQUENCE [LARGE SCALE GENOMIC DNA]</scope>
    <source>
        <strain evidence="9">MOZ135_2</strain>
    </source>
</reference>
<keyword evidence="2" id="KW-0691">RNA editing</keyword>
<feature type="compositionally biased region" description="Basic and acidic residues" evidence="6">
    <location>
        <begin position="169"/>
        <end position="184"/>
    </location>
</feature>
<feature type="domain" description="Phosphoprotein P soyouz module" evidence="8">
    <location>
        <begin position="1"/>
        <end position="56"/>
    </location>
</feature>
<dbReference type="Pfam" id="PF13825">
    <property type="entry name" value="Paramyxo_P_V_N"/>
    <property type="match status" value="1"/>
</dbReference>
<feature type="compositionally biased region" description="Basic and acidic residues" evidence="6">
    <location>
        <begin position="88"/>
        <end position="119"/>
    </location>
</feature>
<evidence type="ECO:0000256" key="2">
    <source>
        <dbReference type="ARBA" id="ARBA00022495"/>
    </source>
</evidence>
<protein>
    <recommendedName>
        <fullName evidence="1">Phosphoprotein</fullName>
    </recommendedName>
</protein>
<sequence>MTSFSPNELNKLVEDGISTVNFIQQNKEDIQKTYGRSAIDKPSTKDRTKAWETFTEGTSGGPVSQSGGVGGSKGDKKENSRGGPGTDRSPRIKGDGSDSSKDSKGTGDDNEAGHAKDPIKPGQGNRSDTGSEQAKHTAVRSPDQSGDGKSGRDDTGIKVNTEELSQILHFDEETRKVEEDEGHKSTMQIRDATPGDLGSILEEDSSKVHKRLRGITNMTMQDMGNDGPKKPVKKGTDENIASTPSMGKSLSGSGAIQHAPRSAPPRSKKNASAENAQSFVPTVSKTGCIEEGTQTSSDSGQIEKKIDLILAHLSNIDKKLTMIPEIKEDIKNLTKRMNTLALGLSTVEGYIKDMMIIIPKSGKTQEETQQEKNPTLRPVVGRDKTRGFTEVTTQKSNLERMDEGQEPKFFFEDRYMMYDLDFLKSNAANFVPENNKYTKRIMSDIINIHIKNKKLADRIRRWAWTQLEGEDPGTVYQALIESLIDLKDAPINKSADD</sequence>
<dbReference type="KEGG" id="vg:40527139"/>
<evidence type="ECO:0000313" key="9">
    <source>
        <dbReference type="EMBL" id="AVM86021.1"/>
    </source>
</evidence>
<organism evidence="9">
    <name type="scientific">Mount Mabu Lophuromys virus 2</name>
    <dbReference type="NCBI Taxonomy" id="2116560"/>
    <lineage>
        <taxon>Viruses</taxon>
        <taxon>Riboviria</taxon>
        <taxon>Orthornavirae</taxon>
        <taxon>Negarnaviricota</taxon>
        <taxon>Haploviricotina</taxon>
        <taxon>Monjiviricetes</taxon>
        <taxon>Mononegavirales</taxon>
        <taxon>Paramyxoviridae</taxon>
        <taxon>Orthoparamyxovirinae</taxon>
        <taxon>Jeilongvirus</taxon>
        <taxon>Jeilongvirus mabuense</taxon>
    </lineage>
</organism>
<keyword evidence="3" id="KW-0597">Phosphoprotein</keyword>
<dbReference type="RefSeq" id="YP_009666849.1">
    <property type="nucleotide sequence ID" value="NC_043540.1"/>
</dbReference>
<accession>A0A2P1GJ87</accession>
<dbReference type="EMBL" id="MG573141">
    <property type="protein sequence ID" value="AVM86021.1"/>
    <property type="molecule type" value="Viral_cRNA"/>
</dbReference>
<dbReference type="GeneID" id="40527139"/>
<evidence type="ECO:0000256" key="5">
    <source>
        <dbReference type="ARBA" id="ARBA00060014"/>
    </source>
</evidence>
<feature type="domain" description="Paramyxovirus structural protein P/V N-terminal" evidence="7">
    <location>
        <begin position="229"/>
        <end position="299"/>
    </location>
</feature>
<feature type="compositionally biased region" description="Polar residues" evidence="6">
    <location>
        <begin position="270"/>
        <end position="279"/>
    </location>
</feature>
<gene>
    <name evidence="9" type="primary">P</name>
</gene>
<evidence type="ECO:0000256" key="1">
    <source>
        <dbReference type="ARBA" id="ARBA00020572"/>
    </source>
</evidence>
<dbReference type="InterPro" id="IPR025909">
    <property type="entry name" value="Soyouz_module"/>
</dbReference>
<evidence type="ECO:0000256" key="3">
    <source>
        <dbReference type="ARBA" id="ARBA00022553"/>
    </source>
</evidence>
<evidence type="ECO:0000256" key="6">
    <source>
        <dbReference type="SAM" id="MobiDB-lite"/>
    </source>
</evidence>
<keyword evidence="4" id="KW-0693">Viral RNA replication</keyword>
<keyword evidence="10" id="KW-1185">Reference proteome</keyword>
<dbReference type="Gene3D" id="1.20.5.110">
    <property type="match status" value="1"/>
</dbReference>
<proteinExistence type="predicted"/>
<evidence type="ECO:0000259" key="8">
    <source>
        <dbReference type="Pfam" id="PF14313"/>
    </source>
</evidence>
<feature type="compositionally biased region" description="Polar residues" evidence="6">
    <location>
        <begin position="239"/>
        <end position="254"/>
    </location>
</feature>
<name>A0A2P1GJ87_9MONO</name>
<dbReference type="InterPro" id="IPR028243">
    <property type="entry name" value="Paramyxo_P/V_N"/>
</dbReference>
<dbReference type="Pfam" id="PF03210">
    <property type="entry name" value="Paramyx_P_V_C"/>
    <property type="match status" value="1"/>
</dbReference>
<dbReference type="Pfam" id="PF14313">
    <property type="entry name" value="Soyouz_module"/>
    <property type="match status" value="1"/>
</dbReference>
<feature type="compositionally biased region" description="Basic and acidic residues" evidence="6">
    <location>
        <begin position="38"/>
        <end position="50"/>
    </location>
</feature>
<feature type="region of interest" description="Disordered" evidence="6">
    <location>
        <begin position="27"/>
        <end position="279"/>
    </location>
</feature>
<comment type="function">
    <text evidence="5">Essential cofactor of the RNA polymerase L that plays a central role in the transcription and replication by forming the polymerase complex with RNA polymerase L and recruiting L to the genomic N-RNA template for RNA synthesis. Also plays a central role in the encapsidation of nascent RNA chains by forming the encapsidation complex with the nucleocapsid protein N (N-P complex). Acts as a chaperone for newly synthesized free N protein, so-called N0, allowing encapsidation of nascent RNA chains during replication. The nucleoprotein protein N prevents excessive phosphorylation of P, which leads to down-regulation of viral transcription/ replication. Participates, together with N, in the formation of viral factories (viroplasms), which are large inclusions in the host cytoplasm where replication takes place.</text>
</comment>
<evidence type="ECO:0000313" key="10">
    <source>
        <dbReference type="Proteomes" id="UP000297036"/>
    </source>
</evidence>
<evidence type="ECO:0000256" key="4">
    <source>
        <dbReference type="ARBA" id="ARBA00022953"/>
    </source>
</evidence>